<evidence type="ECO:0000256" key="2">
    <source>
        <dbReference type="ARBA" id="ARBA00023235"/>
    </source>
</evidence>
<dbReference type="Gene3D" id="3.40.50.1860">
    <property type="match status" value="2"/>
</dbReference>
<name>A0ABW3HT28_9BACL</name>
<protein>
    <submittedName>
        <fullName evidence="3">Aspartate/glutamate racemase family protein</fullName>
    </submittedName>
</protein>
<evidence type="ECO:0000256" key="1">
    <source>
        <dbReference type="ARBA" id="ARBA00007847"/>
    </source>
</evidence>
<accession>A0ABW3HT28</accession>
<sequence length="238" mass="26154">MKTIGLIGGLSWESTAEYYKYINQGMMNKLGGLNSAKILLYSCNFEEVVRLQKAGAWEEAAAVLADAARKLEAGGSDMILICTNTMHVVAKEVQEAVSIPLLHIVDTTVARIKSKGLRAIGVLGTRYTMEQSFYCDRLREQGLEVIIPEEADRIRIHDIIFDELCKGELKAESRAEYTAIIERLRALGAEGVILGCTEIPLLIKQDDVDLPIFDTTLIHAEAAVAFALSHEASSLQEA</sequence>
<dbReference type="InterPro" id="IPR033134">
    <property type="entry name" value="Asp/Glu_racemase_AS_2"/>
</dbReference>
<dbReference type="InterPro" id="IPR018187">
    <property type="entry name" value="Asp/Glu_racemase_AS_1"/>
</dbReference>
<organism evidence="3 4">
    <name type="scientific">Paenibacillus chungangensis</name>
    <dbReference type="NCBI Taxonomy" id="696535"/>
    <lineage>
        <taxon>Bacteria</taxon>
        <taxon>Bacillati</taxon>
        <taxon>Bacillota</taxon>
        <taxon>Bacilli</taxon>
        <taxon>Bacillales</taxon>
        <taxon>Paenibacillaceae</taxon>
        <taxon>Paenibacillus</taxon>
    </lineage>
</organism>
<dbReference type="InterPro" id="IPR001920">
    <property type="entry name" value="Asp/Glu_race"/>
</dbReference>
<proteinExistence type="inferred from homology"/>
<dbReference type="PROSITE" id="PS00923">
    <property type="entry name" value="ASP_GLU_RACEMASE_1"/>
    <property type="match status" value="1"/>
</dbReference>
<dbReference type="PANTHER" id="PTHR21198">
    <property type="entry name" value="GLUTAMATE RACEMASE"/>
    <property type="match status" value="1"/>
</dbReference>
<comment type="caution">
    <text evidence="3">The sequence shown here is derived from an EMBL/GenBank/DDBJ whole genome shotgun (WGS) entry which is preliminary data.</text>
</comment>
<reference evidence="4" key="1">
    <citation type="journal article" date="2019" name="Int. J. Syst. Evol. Microbiol.">
        <title>The Global Catalogue of Microorganisms (GCM) 10K type strain sequencing project: providing services to taxonomists for standard genome sequencing and annotation.</title>
        <authorList>
            <consortium name="The Broad Institute Genomics Platform"/>
            <consortium name="The Broad Institute Genome Sequencing Center for Infectious Disease"/>
            <person name="Wu L."/>
            <person name="Ma J."/>
        </authorList>
    </citation>
    <scope>NUCLEOTIDE SEQUENCE [LARGE SCALE GENOMIC DNA]</scope>
    <source>
        <strain evidence="4">CCUG 59129</strain>
    </source>
</reference>
<gene>
    <name evidence="3" type="ORF">ACFQ2I_15115</name>
</gene>
<dbReference type="RefSeq" id="WP_377566000.1">
    <property type="nucleotide sequence ID" value="NZ_JBHTJZ010000024.1"/>
</dbReference>
<dbReference type="InterPro" id="IPR004380">
    <property type="entry name" value="Asp_race"/>
</dbReference>
<keyword evidence="2" id="KW-0413">Isomerase</keyword>
<dbReference type="NCBIfam" id="TIGR00035">
    <property type="entry name" value="asp_race"/>
    <property type="match status" value="1"/>
</dbReference>
<dbReference type="PANTHER" id="PTHR21198:SF7">
    <property type="entry name" value="ASPARTATE-GLUTAMATE RACEMASE FAMILY"/>
    <property type="match status" value="1"/>
</dbReference>
<dbReference type="Proteomes" id="UP001596989">
    <property type="component" value="Unassembled WGS sequence"/>
</dbReference>
<dbReference type="PROSITE" id="PS00924">
    <property type="entry name" value="ASP_GLU_RACEMASE_2"/>
    <property type="match status" value="1"/>
</dbReference>
<comment type="similarity">
    <text evidence="1">Belongs to the aspartate/glutamate racemases family.</text>
</comment>
<dbReference type="EMBL" id="JBHTJZ010000024">
    <property type="protein sequence ID" value="MFD0960718.1"/>
    <property type="molecule type" value="Genomic_DNA"/>
</dbReference>
<dbReference type="SUPFAM" id="SSF53681">
    <property type="entry name" value="Aspartate/glutamate racemase"/>
    <property type="match status" value="2"/>
</dbReference>
<evidence type="ECO:0000313" key="4">
    <source>
        <dbReference type="Proteomes" id="UP001596989"/>
    </source>
</evidence>
<dbReference type="Pfam" id="PF01177">
    <property type="entry name" value="Asp_Glu_race"/>
    <property type="match status" value="1"/>
</dbReference>
<dbReference type="InterPro" id="IPR015942">
    <property type="entry name" value="Asp/Glu/hydantoin_racemase"/>
</dbReference>
<evidence type="ECO:0000313" key="3">
    <source>
        <dbReference type="EMBL" id="MFD0960718.1"/>
    </source>
</evidence>
<keyword evidence="4" id="KW-1185">Reference proteome</keyword>